<protein>
    <submittedName>
        <fullName evidence="3">Uncharacterized protein LOC116526325</fullName>
    </submittedName>
</protein>
<dbReference type="RefSeq" id="XP_032098541.1">
    <property type="nucleotide sequence ID" value="XM_032242650.1"/>
</dbReference>
<dbReference type="AlphaFoldDB" id="A0A6J3EYY3"/>
<evidence type="ECO:0000313" key="3">
    <source>
        <dbReference type="RefSeq" id="XP_032098541.1"/>
    </source>
</evidence>
<name>A0A6J3EYY3_SAPAP</name>
<proteinExistence type="predicted"/>
<dbReference type="GeneID" id="116526325"/>
<gene>
    <name evidence="3" type="primary">LOC116526325</name>
</gene>
<keyword evidence="2" id="KW-1185">Reference proteome</keyword>
<accession>A0A6J3EYY3</accession>
<sequence length="149" mass="16007">MRSGAPSLKTEGERETGFRRTRSQKEVTRGHRSSGGGPENVSEGGAGSGVFGKRGALCSPPCFLEAGAAGVEPGRLAVIRATTGPGLCGRPRLRWRFVSGRWGQRGGGTYAGASFQIELFRIRLSSVFHPRHRKETRNSEVSLSLPQIN</sequence>
<reference evidence="3" key="1">
    <citation type="submission" date="2025-08" db="UniProtKB">
        <authorList>
            <consortium name="RefSeq"/>
        </authorList>
    </citation>
    <scope>IDENTIFICATION</scope>
    <source>
        <tissue evidence="3">Blood</tissue>
    </source>
</reference>
<organism evidence="2 3">
    <name type="scientific">Sapajus apella</name>
    <name type="common">Brown-capped capuchin</name>
    <name type="synonym">Cebus apella</name>
    <dbReference type="NCBI Taxonomy" id="9515"/>
    <lineage>
        <taxon>Eukaryota</taxon>
        <taxon>Metazoa</taxon>
        <taxon>Chordata</taxon>
        <taxon>Craniata</taxon>
        <taxon>Vertebrata</taxon>
        <taxon>Euteleostomi</taxon>
        <taxon>Mammalia</taxon>
        <taxon>Eutheria</taxon>
        <taxon>Euarchontoglires</taxon>
        <taxon>Primates</taxon>
        <taxon>Haplorrhini</taxon>
        <taxon>Platyrrhini</taxon>
        <taxon>Cebidae</taxon>
        <taxon>Cebinae</taxon>
        <taxon>Sapajus</taxon>
    </lineage>
</organism>
<feature type="compositionally biased region" description="Gly residues" evidence="1">
    <location>
        <begin position="33"/>
        <end position="50"/>
    </location>
</feature>
<evidence type="ECO:0000313" key="2">
    <source>
        <dbReference type="Proteomes" id="UP000504640"/>
    </source>
</evidence>
<evidence type="ECO:0000256" key="1">
    <source>
        <dbReference type="SAM" id="MobiDB-lite"/>
    </source>
</evidence>
<feature type="compositionally biased region" description="Basic and acidic residues" evidence="1">
    <location>
        <begin position="10"/>
        <end position="29"/>
    </location>
</feature>
<dbReference type="Proteomes" id="UP000504640">
    <property type="component" value="Unplaced"/>
</dbReference>
<feature type="region of interest" description="Disordered" evidence="1">
    <location>
        <begin position="1"/>
        <end position="50"/>
    </location>
</feature>